<dbReference type="OrthoDB" id="3524732at2759"/>
<gene>
    <name evidence="1" type="ORF">LIPSTDRAFT_6623</name>
</gene>
<accession>A0A1E3PX39</accession>
<dbReference type="Proteomes" id="UP000094385">
    <property type="component" value="Unassembled WGS sequence"/>
</dbReference>
<dbReference type="AlphaFoldDB" id="A0A1E3PX39"/>
<protein>
    <submittedName>
        <fullName evidence="1">Uncharacterized protein</fullName>
    </submittedName>
</protein>
<organism evidence="1 2">
    <name type="scientific">Lipomyces starkeyi NRRL Y-11557</name>
    <dbReference type="NCBI Taxonomy" id="675824"/>
    <lineage>
        <taxon>Eukaryota</taxon>
        <taxon>Fungi</taxon>
        <taxon>Dikarya</taxon>
        <taxon>Ascomycota</taxon>
        <taxon>Saccharomycotina</taxon>
        <taxon>Lipomycetes</taxon>
        <taxon>Lipomycetales</taxon>
        <taxon>Lipomycetaceae</taxon>
        <taxon>Lipomyces</taxon>
    </lineage>
</organism>
<evidence type="ECO:0000313" key="2">
    <source>
        <dbReference type="Proteomes" id="UP000094385"/>
    </source>
</evidence>
<name>A0A1E3PX39_LIPST</name>
<keyword evidence="2" id="KW-1185">Reference proteome</keyword>
<sequence>MPARSKRSLASSRNIRRKFLKAGPMREYDSVEPSWKMTTENVEDMDSDVELAEYAFDSELVQTMNALAMLRYDKEGEKKLKGQAKRCGGSGEQFSAYQAKTAQVDTQAILRGVHETGVTLFSSVVNGSIPGTPIFLSAAGLHVVASSPAMIEAHNCLQAALQELLKEFPNVASAKSASSPLYETYRQAQRTKMNLQNAMNKIQFAVVEDLLEQENMNTTAEWTGPISTWSYEEEADALQVYQAEHSHNPIPTTTDVYIDPRILESKMAPMIPVAKSM</sequence>
<evidence type="ECO:0000313" key="1">
    <source>
        <dbReference type="EMBL" id="ODQ69966.1"/>
    </source>
</evidence>
<dbReference type="EMBL" id="KV454302">
    <property type="protein sequence ID" value="ODQ69966.1"/>
    <property type="molecule type" value="Genomic_DNA"/>
</dbReference>
<reference evidence="1 2" key="1">
    <citation type="journal article" date="2016" name="Proc. Natl. Acad. Sci. U.S.A.">
        <title>Comparative genomics of biotechnologically important yeasts.</title>
        <authorList>
            <person name="Riley R."/>
            <person name="Haridas S."/>
            <person name="Wolfe K.H."/>
            <person name="Lopes M.R."/>
            <person name="Hittinger C.T."/>
            <person name="Goeker M."/>
            <person name="Salamov A.A."/>
            <person name="Wisecaver J.H."/>
            <person name="Long T.M."/>
            <person name="Calvey C.H."/>
            <person name="Aerts A.L."/>
            <person name="Barry K.W."/>
            <person name="Choi C."/>
            <person name="Clum A."/>
            <person name="Coughlan A.Y."/>
            <person name="Deshpande S."/>
            <person name="Douglass A.P."/>
            <person name="Hanson S.J."/>
            <person name="Klenk H.-P."/>
            <person name="LaButti K.M."/>
            <person name="Lapidus A."/>
            <person name="Lindquist E.A."/>
            <person name="Lipzen A.M."/>
            <person name="Meier-Kolthoff J.P."/>
            <person name="Ohm R.A."/>
            <person name="Otillar R.P."/>
            <person name="Pangilinan J.L."/>
            <person name="Peng Y."/>
            <person name="Rokas A."/>
            <person name="Rosa C.A."/>
            <person name="Scheuner C."/>
            <person name="Sibirny A.A."/>
            <person name="Slot J.C."/>
            <person name="Stielow J.B."/>
            <person name="Sun H."/>
            <person name="Kurtzman C.P."/>
            <person name="Blackwell M."/>
            <person name="Grigoriev I.V."/>
            <person name="Jeffries T.W."/>
        </authorList>
    </citation>
    <scope>NUCLEOTIDE SEQUENCE [LARGE SCALE GENOMIC DNA]</scope>
    <source>
        <strain evidence="1 2">NRRL Y-11557</strain>
    </source>
</reference>
<proteinExistence type="predicted"/>